<proteinExistence type="predicted"/>
<dbReference type="EMBL" id="JZCR01000014">
    <property type="protein sequence ID" value="KJW12869.1"/>
    <property type="molecule type" value="Genomic_DNA"/>
</dbReference>
<evidence type="ECO:0000313" key="1">
    <source>
        <dbReference type="EMBL" id="KJW12869.1"/>
    </source>
</evidence>
<dbReference type="AlphaFoldDB" id="A0A0F3RTE4"/>
<evidence type="ECO:0000313" key="3">
    <source>
        <dbReference type="Proteomes" id="UP000033491"/>
    </source>
</evidence>
<sequence>MASNLANQALEDDEPLFDAADVAIYLDNKLVKYFNGNDMAQIDWTTDNATLDIDAQGAGTAVKNHDGRGTITLHLNRASDTWQDIMGFGVSTGYHKIDISTPYEHVYAGKALLTKNPSLAIGGTAQTVDAAFSCVNIALEGNKNK</sequence>
<reference evidence="1 3" key="1">
    <citation type="submission" date="2015-03" db="EMBL/GenBank/DDBJ databases">
        <authorList>
            <person name="Zheng J."/>
            <person name="Ganezle M."/>
        </authorList>
    </citation>
    <scope>NUCLEOTIDE SEQUENCE [LARGE SCALE GENOMIC DNA]</scope>
    <source>
        <strain evidence="1 3">LP38</strain>
    </source>
</reference>
<dbReference type="EMBL" id="JZCR01000006">
    <property type="protein sequence ID" value="KJW13585.1"/>
    <property type="molecule type" value="Genomic_DNA"/>
</dbReference>
<name>A0A0F3RTE4_9LACO</name>
<dbReference type="STRING" id="216463.VC81_03745"/>
<gene>
    <name evidence="2" type="ORF">VC81_03745</name>
    <name evidence="1" type="ORF">VC81_06370</name>
</gene>
<comment type="caution">
    <text evidence="1">The sequence shown here is derived from an EMBL/GenBank/DDBJ whole genome shotgun (WGS) entry which is preliminary data.</text>
</comment>
<dbReference type="Proteomes" id="UP000033491">
    <property type="component" value="Unassembled WGS sequence"/>
</dbReference>
<evidence type="ECO:0000313" key="2">
    <source>
        <dbReference type="EMBL" id="KJW13585.1"/>
    </source>
</evidence>
<protein>
    <submittedName>
        <fullName evidence="1">Uncharacterized protein</fullName>
    </submittedName>
</protein>
<dbReference type="OrthoDB" id="2293386at2"/>
<dbReference type="RefSeq" id="WP_045806807.1">
    <property type="nucleotide sequence ID" value="NZ_JZCR01000006.1"/>
</dbReference>
<organism evidence="1 3">
    <name type="scientific">Levilactobacillus spicheri</name>
    <dbReference type="NCBI Taxonomy" id="216463"/>
    <lineage>
        <taxon>Bacteria</taxon>
        <taxon>Bacillati</taxon>
        <taxon>Bacillota</taxon>
        <taxon>Bacilli</taxon>
        <taxon>Lactobacillales</taxon>
        <taxon>Lactobacillaceae</taxon>
        <taxon>Levilactobacillus</taxon>
    </lineage>
</organism>
<dbReference type="PATRIC" id="fig|216463.3.peg.2583"/>
<accession>A0A0F3RTE4</accession>